<feature type="domain" description="SLC26A/SulP transporter" evidence="6">
    <location>
        <begin position="78"/>
        <end position="128"/>
    </location>
</feature>
<dbReference type="Proteomes" id="UP000553632">
    <property type="component" value="Unassembled WGS sequence"/>
</dbReference>
<name>A0A7J6TS37_PEROL</name>
<evidence type="ECO:0000256" key="4">
    <source>
        <dbReference type="ARBA" id="ARBA00023136"/>
    </source>
</evidence>
<keyword evidence="8" id="KW-1185">Reference proteome</keyword>
<evidence type="ECO:0000313" key="7">
    <source>
        <dbReference type="EMBL" id="KAF4748169.1"/>
    </source>
</evidence>
<gene>
    <name evidence="7" type="ORF">FOZ63_009016</name>
</gene>
<accession>A0A7J6TS37</accession>
<organism evidence="7 8">
    <name type="scientific">Perkinsus olseni</name>
    <name type="common">Perkinsus atlanticus</name>
    <dbReference type="NCBI Taxonomy" id="32597"/>
    <lineage>
        <taxon>Eukaryota</taxon>
        <taxon>Sar</taxon>
        <taxon>Alveolata</taxon>
        <taxon>Perkinsozoa</taxon>
        <taxon>Perkinsea</taxon>
        <taxon>Perkinsida</taxon>
        <taxon>Perkinsidae</taxon>
        <taxon>Perkinsus</taxon>
    </lineage>
</organism>
<keyword evidence="2" id="KW-0812">Transmembrane</keyword>
<evidence type="ECO:0000256" key="5">
    <source>
        <dbReference type="SAM" id="MobiDB-lite"/>
    </source>
</evidence>
<proteinExistence type="predicted"/>
<feature type="compositionally biased region" description="Low complexity" evidence="5">
    <location>
        <begin position="38"/>
        <end position="56"/>
    </location>
</feature>
<evidence type="ECO:0000256" key="3">
    <source>
        <dbReference type="ARBA" id="ARBA00022989"/>
    </source>
</evidence>
<protein>
    <recommendedName>
        <fullName evidence="6">SLC26A/SulP transporter domain-containing protein</fullName>
    </recommendedName>
</protein>
<sequence length="130" mass="13956">MDPRQASDDPVRVDRDAGSAEAKDFTPPESSKPSPIYEASLSHDVSSSEESGSEKSAVLKKAQGWSKWTWRWLKLHKLDFLSGLTVALAQVPEAVAFSFVANVDPVVGLQAAWMMGVITSLAGGRPGQIS</sequence>
<reference evidence="7 8" key="1">
    <citation type="submission" date="2020-04" db="EMBL/GenBank/DDBJ databases">
        <title>Perkinsus olseni comparative genomics.</title>
        <authorList>
            <person name="Bogema D.R."/>
        </authorList>
    </citation>
    <scope>NUCLEOTIDE SEQUENCE [LARGE SCALE GENOMIC DNA]</scope>
    <source>
        <strain evidence="7 8">ATCC PRA-207</strain>
    </source>
</reference>
<dbReference type="InterPro" id="IPR011547">
    <property type="entry name" value="SLC26A/SulP_dom"/>
</dbReference>
<evidence type="ECO:0000256" key="1">
    <source>
        <dbReference type="ARBA" id="ARBA00004141"/>
    </source>
</evidence>
<feature type="compositionally biased region" description="Basic and acidic residues" evidence="5">
    <location>
        <begin position="1"/>
        <end position="26"/>
    </location>
</feature>
<keyword evidence="4" id="KW-0472">Membrane</keyword>
<dbReference type="AlphaFoldDB" id="A0A7J6TS37"/>
<dbReference type="EMBL" id="JABANO010008665">
    <property type="protein sequence ID" value="KAF4748169.1"/>
    <property type="molecule type" value="Genomic_DNA"/>
</dbReference>
<comment type="caution">
    <text evidence="7">The sequence shown here is derived from an EMBL/GenBank/DDBJ whole genome shotgun (WGS) entry which is preliminary data.</text>
</comment>
<evidence type="ECO:0000313" key="8">
    <source>
        <dbReference type="Proteomes" id="UP000553632"/>
    </source>
</evidence>
<keyword evidence="3" id="KW-1133">Transmembrane helix</keyword>
<comment type="subcellular location">
    <subcellularLocation>
        <location evidence="1">Membrane</location>
        <topology evidence="1">Multi-pass membrane protein</topology>
    </subcellularLocation>
</comment>
<dbReference type="Pfam" id="PF00916">
    <property type="entry name" value="Sulfate_transp"/>
    <property type="match status" value="1"/>
</dbReference>
<evidence type="ECO:0000259" key="6">
    <source>
        <dbReference type="Pfam" id="PF00916"/>
    </source>
</evidence>
<feature type="region of interest" description="Disordered" evidence="5">
    <location>
        <begin position="1"/>
        <end position="56"/>
    </location>
</feature>
<dbReference type="GO" id="GO:0016020">
    <property type="term" value="C:membrane"/>
    <property type="evidence" value="ECO:0007669"/>
    <property type="project" value="UniProtKB-SubCell"/>
</dbReference>
<evidence type="ECO:0000256" key="2">
    <source>
        <dbReference type="ARBA" id="ARBA00022692"/>
    </source>
</evidence>
<feature type="non-terminal residue" evidence="7">
    <location>
        <position position="130"/>
    </location>
</feature>